<evidence type="ECO:0000313" key="1">
    <source>
        <dbReference type="EMBL" id="HIW86026.1"/>
    </source>
</evidence>
<organism evidence="1 2">
    <name type="scientific">Candidatus Eubacterium faecipullorum</name>
    <dbReference type="NCBI Taxonomy" id="2838571"/>
    <lineage>
        <taxon>Bacteria</taxon>
        <taxon>Bacillati</taxon>
        <taxon>Bacillota</taxon>
        <taxon>Clostridia</taxon>
        <taxon>Eubacteriales</taxon>
        <taxon>Eubacteriaceae</taxon>
        <taxon>Eubacterium</taxon>
    </lineage>
</organism>
<dbReference type="AlphaFoldDB" id="A0A9D1UGS0"/>
<sequence length="55" mass="6846">MQRQRIENTARQELNDEDRLELCRLLIKAGYTVRLVKEKPEGKNRYEKYIEYWEE</sequence>
<accession>A0A9D1UGS0</accession>
<protein>
    <submittedName>
        <fullName evidence="1">Resolvase</fullName>
    </submittedName>
</protein>
<dbReference type="EMBL" id="DXGE01000024">
    <property type="protein sequence ID" value="HIW86026.1"/>
    <property type="molecule type" value="Genomic_DNA"/>
</dbReference>
<name>A0A9D1UGS0_9FIRM</name>
<proteinExistence type="predicted"/>
<reference evidence="1" key="1">
    <citation type="journal article" date="2021" name="PeerJ">
        <title>Extensive microbial diversity within the chicken gut microbiome revealed by metagenomics and culture.</title>
        <authorList>
            <person name="Gilroy R."/>
            <person name="Ravi A."/>
            <person name="Getino M."/>
            <person name="Pursley I."/>
            <person name="Horton D.L."/>
            <person name="Alikhan N.F."/>
            <person name="Baker D."/>
            <person name="Gharbi K."/>
            <person name="Hall N."/>
            <person name="Watson M."/>
            <person name="Adriaenssens E.M."/>
            <person name="Foster-Nyarko E."/>
            <person name="Jarju S."/>
            <person name="Secka A."/>
            <person name="Antonio M."/>
            <person name="Oren A."/>
            <person name="Chaudhuri R.R."/>
            <person name="La Ragione R."/>
            <person name="Hildebrand F."/>
            <person name="Pallen M.J."/>
        </authorList>
    </citation>
    <scope>NUCLEOTIDE SEQUENCE</scope>
    <source>
        <strain evidence="1">421</strain>
    </source>
</reference>
<comment type="caution">
    <text evidence="1">The sequence shown here is derived from an EMBL/GenBank/DDBJ whole genome shotgun (WGS) entry which is preliminary data.</text>
</comment>
<dbReference type="Proteomes" id="UP000824205">
    <property type="component" value="Unassembled WGS sequence"/>
</dbReference>
<gene>
    <name evidence="1" type="ORF">IAA48_05965</name>
</gene>
<evidence type="ECO:0000313" key="2">
    <source>
        <dbReference type="Proteomes" id="UP000824205"/>
    </source>
</evidence>
<reference evidence="1" key="2">
    <citation type="submission" date="2021-04" db="EMBL/GenBank/DDBJ databases">
        <authorList>
            <person name="Gilroy R."/>
        </authorList>
    </citation>
    <scope>NUCLEOTIDE SEQUENCE</scope>
    <source>
        <strain evidence="1">421</strain>
    </source>
</reference>